<organism evidence="1">
    <name type="scientific">hydrothermal vent metagenome</name>
    <dbReference type="NCBI Taxonomy" id="652676"/>
    <lineage>
        <taxon>unclassified sequences</taxon>
        <taxon>metagenomes</taxon>
        <taxon>ecological metagenomes</taxon>
    </lineage>
</organism>
<evidence type="ECO:0000313" key="1">
    <source>
        <dbReference type="EMBL" id="SFV62118.1"/>
    </source>
</evidence>
<proteinExistence type="predicted"/>
<dbReference type="AlphaFoldDB" id="A0A1W1C8C8"/>
<accession>A0A1W1C8C8</accession>
<dbReference type="EMBL" id="FPHK01000058">
    <property type="protein sequence ID" value="SFV62118.1"/>
    <property type="molecule type" value="Genomic_DNA"/>
</dbReference>
<name>A0A1W1C8C8_9ZZZZ</name>
<keyword evidence="1" id="KW-0449">Lipoprotein</keyword>
<sequence>MKYFLVVAMLFFASCSIKNYEHTTTKIVTIKTKKFRFSDIGYLRHSDDALQLDLFMAGQVVKRVEINHLVCVSDAGCIDKKTFNAEYLNEHYPESILQNILLGKEIFSGKNFQKTSFGFIQNILTQDVDIHYRVSQKEIYFKDKKNHILFKIKDIK</sequence>
<protein>
    <submittedName>
        <fullName evidence="1">Putative lipoprotein</fullName>
    </submittedName>
</protein>
<gene>
    <name evidence="1" type="ORF">MNB_SM-6-94</name>
</gene>
<reference evidence="1" key="1">
    <citation type="submission" date="2016-10" db="EMBL/GenBank/DDBJ databases">
        <authorList>
            <person name="de Groot N.N."/>
        </authorList>
    </citation>
    <scope>NUCLEOTIDE SEQUENCE</scope>
</reference>
<dbReference type="PROSITE" id="PS51257">
    <property type="entry name" value="PROKAR_LIPOPROTEIN"/>
    <property type="match status" value="1"/>
</dbReference>